<evidence type="ECO:0000313" key="3">
    <source>
        <dbReference type="EMBL" id="MFC7751387.1"/>
    </source>
</evidence>
<accession>A0ABW2V5H8</accession>
<sequence length="435" mass="47910">MKAFKFIHAADLHLDSPFVGLERLPEAVRRRIRESTFRALDRLVGIAIEERADAVVIAGDVYDAADRSLRAQLKFQRALETLSERNIPVYISHGNHDPLDGARASLDMPPGVHVFGGAEAECVPVEGGRRGTLAWVHGQSFSTRAVTDNLAAGFARRRSDLFQIGLLHANVDGDPEHDNYAPCRLRDLEASGIDYWALGHVHARRVLSEAPYVVYPGNLQGRSIRETGAKGCYAVEVADSGRASLRFRPADQVRWRSAPVDLTAVRTAQELKSAMEREVEAARRESDGRACVVRFRLKGRSPLYRELSASGGALQELLAEIREREALRAADDEYAFVWPSGAVLEASGMPVDPEAWRGQEGLLGEIVAAADRLAADPKAAEEWARRTLAALLDGKAAVWLRESDKDVARWLLEARELAVAAAWEQLEREGRGDAD</sequence>
<protein>
    <submittedName>
        <fullName evidence="3">Exonuclease SbcCD subunit D</fullName>
    </submittedName>
</protein>
<evidence type="ECO:0000256" key="1">
    <source>
        <dbReference type="ARBA" id="ARBA00022801"/>
    </source>
</evidence>
<proteinExistence type="predicted"/>
<keyword evidence="3" id="KW-0540">Nuclease</keyword>
<evidence type="ECO:0000313" key="4">
    <source>
        <dbReference type="Proteomes" id="UP001596528"/>
    </source>
</evidence>
<dbReference type="InterPro" id="IPR050535">
    <property type="entry name" value="DNA_Repair-Maintenance_Comp"/>
</dbReference>
<dbReference type="RefSeq" id="WP_138788516.1">
    <property type="nucleotide sequence ID" value="NZ_JBHTGQ010000041.1"/>
</dbReference>
<dbReference type="EMBL" id="JBHTGQ010000041">
    <property type="protein sequence ID" value="MFC7751387.1"/>
    <property type="molecule type" value="Genomic_DNA"/>
</dbReference>
<dbReference type="Proteomes" id="UP001596528">
    <property type="component" value="Unassembled WGS sequence"/>
</dbReference>
<name>A0ABW2V5H8_9BACL</name>
<evidence type="ECO:0000259" key="2">
    <source>
        <dbReference type="Pfam" id="PF00149"/>
    </source>
</evidence>
<comment type="caution">
    <text evidence="3">The sequence shown here is derived from an EMBL/GenBank/DDBJ whole genome shotgun (WGS) entry which is preliminary data.</text>
</comment>
<dbReference type="InterPro" id="IPR004843">
    <property type="entry name" value="Calcineurin-like_PHP"/>
</dbReference>
<dbReference type="PANTHER" id="PTHR30337">
    <property type="entry name" value="COMPONENT OF ATP-DEPENDENT DSDNA EXONUCLEASE"/>
    <property type="match status" value="1"/>
</dbReference>
<keyword evidence="1" id="KW-0378">Hydrolase</keyword>
<dbReference type="CDD" id="cd00840">
    <property type="entry name" value="MPP_Mre11_N"/>
    <property type="match status" value="1"/>
</dbReference>
<dbReference type="Pfam" id="PF00149">
    <property type="entry name" value="Metallophos"/>
    <property type="match status" value="1"/>
</dbReference>
<dbReference type="GO" id="GO:0004527">
    <property type="term" value="F:exonuclease activity"/>
    <property type="evidence" value="ECO:0007669"/>
    <property type="project" value="UniProtKB-KW"/>
</dbReference>
<dbReference type="InterPro" id="IPR029052">
    <property type="entry name" value="Metallo-depent_PP-like"/>
</dbReference>
<organism evidence="3 4">
    <name type="scientific">Paenibacillus thermoaerophilus</name>
    <dbReference type="NCBI Taxonomy" id="1215385"/>
    <lineage>
        <taxon>Bacteria</taxon>
        <taxon>Bacillati</taxon>
        <taxon>Bacillota</taxon>
        <taxon>Bacilli</taxon>
        <taxon>Bacillales</taxon>
        <taxon>Paenibacillaceae</taxon>
        <taxon>Paenibacillus</taxon>
    </lineage>
</organism>
<reference evidence="4" key="1">
    <citation type="journal article" date="2019" name="Int. J. Syst. Evol. Microbiol.">
        <title>The Global Catalogue of Microorganisms (GCM) 10K type strain sequencing project: providing services to taxonomists for standard genome sequencing and annotation.</title>
        <authorList>
            <consortium name="The Broad Institute Genomics Platform"/>
            <consortium name="The Broad Institute Genome Sequencing Center for Infectious Disease"/>
            <person name="Wu L."/>
            <person name="Ma J."/>
        </authorList>
    </citation>
    <scope>NUCLEOTIDE SEQUENCE [LARGE SCALE GENOMIC DNA]</scope>
    <source>
        <strain evidence="4">JCM 18657</strain>
    </source>
</reference>
<gene>
    <name evidence="3" type="ORF">ACFQWB_15820</name>
</gene>
<dbReference type="SUPFAM" id="SSF56300">
    <property type="entry name" value="Metallo-dependent phosphatases"/>
    <property type="match status" value="1"/>
</dbReference>
<dbReference type="InterPro" id="IPR041796">
    <property type="entry name" value="Mre11_N"/>
</dbReference>
<keyword evidence="4" id="KW-1185">Reference proteome</keyword>
<feature type="domain" description="Calcineurin-like phosphoesterase" evidence="2">
    <location>
        <begin position="4"/>
        <end position="203"/>
    </location>
</feature>
<dbReference type="Gene3D" id="3.60.21.10">
    <property type="match status" value="1"/>
</dbReference>
<dbReference type="PANTHER" id="PTHR30337:SF7">
    <property type="entry name" value="PHOSPHOESTERASE"/>
    <property type="match status" value="1"/>
</dbReference>
<keyword evidence="3" id="KW-0269">Exonuclease</keyword>